<accession>A0ABQ5EHG9</accession>
<name>A0ABQ5EHG9_9ASTR</name>
<gene>
    <name evidence="1" type="ORF">Tco_0976502</name>
</gene>
<comment type="caution">
    <text evidence="1">The sequence shown here is derived from an EMBL/GenBank/DDBJ whole genome shotgun (WGS) entry which is preliminary data.</text>
</comment>
<keyword evidence="2" id="KW-1185">Reference proteome</keyword>
<reference evidence="1" key="2">
    <citation type="submission" date="2022-01" db="EMBL/GenBank/DDBJ databases">
        <authorList>
            <person name="Yamashiro T."/>
            <person name="Shiraishi A."/>
            <person name="Satake H."/>
            <person name="Nakayama K."/>
        </authorList>
    </citation>
    <scope>NUCLEOTIDE SEQUENCE</scope>
</reference>
<sequence>MLTSCASTERLFSTSTGMRVIRNLLCVFSATVAVKAVTLAKAITESIHRAEICDIKGLLDEGKDNIRGMKIVRDPSVNTLRVSQSMVYNGDCVVEKNDKWSYTYPVGSQVYQGVCTRSDIESADVVSSKAKLRHTGAFSTTEAEYMTLTGAVKESIWLKGLSIVSGAMIRSVAVNATTGAFIKTVPILRF</sequence>
<evidence type="ECO:0000313" key="1">
    <source>
        <dbReference type="EMBL" id="GJT50345.1"/>
    </source>
</evidence>
<reference evidence="1" key="1">
    <citation type="journal article" date="2022" name="Int. J. Mol. Sci.">
        <title>Draft Genome of Tanacetum Coccineum: Genomic Comparison of Closely Related Tanacetum-Family Plants.</title>
        <authorList>
            <person name="Yamashiro T."/>
            <person name="Shiraishi A."/>
            <person name="Nakayama K."/>
            <person name="Satake H."/>
        </authorList>
    </citation>
    <scope>NUCLEOTIDE SEQUENCE</scope>
</reference>
<evidence type="ECO:0000313" key="2">
    <source>
        <dbReference type="Proteomes" id="UP001151760"/>
    </source>
</evidence>
<dbReference type="Proteomes" id="UP001151760">
    <property type="component" value="Unassembled WGS sequence"/>
</dbReference>
<proteinExistence type="predicted"/>
<protein>
    <submittedName>
        <fullName evidence="1">Uncharacterized protein</fullName>
    </submittedName>
</protein>
<dbReference type="EMBL" id="BQNB010016312">
    <property type="protein sequence ID" value="GJT50345.1"/>
    <property type="molecule type" value="Genomic_DNA"/>
</dbReference>
<organism evidence="1 2">
    <name type="scientific">Tanacetum coccineum</name>
    <dbReference type="NCBI Taxonomy" id="301880"/>
    <lineage>
        <taxon>Eukaryota</taxon>
        <taxon>Viridiplantae</taxon>
        <taxon>Streptophyta</taxon>
        <taxon>Embryophyta</taxon>
        <taxon>Tracheophyta</taxon>
        <taxon>Spermatophyta</taxon>
        <taxon>Magnoliopsida</taxon>
        <taxon>eudicotyledons</taxon>
        <taxon>Gunneridae</taxon>
        <taxon>Pentapetalae</taxon>
        <taxon>asterids</taxon>
        <taxon>campanulids</taxon>
        <taxon>Asterales</taxon>
        <taxon>Asteraceae</taxon>
        <taxon>Asteroideae</taxon>
        <taxon>Anthemideae</taxon>
        <taxon>Anthemidinae</taxon>
        <taxon>Tanacetum</taxon>
    </lineage>
</organism>